<sequence length="121" mass="13293">MTLLLGSPGSGKTTLLKALIGKLDSGVKVSGKITYNGREMNEIVREKIAAYVSQSDLHSEEMTVRETLAFSAKCQGAGDGYDLLTELMRREREANVTPDVHISLFMKVKLPYQCPTIIAFV</sequence>
<dbReference type="EMBL" id="CM008050">
    <property type="protein sequence ID" value="PVH38526.1"/>
    <property type="molecule type" value="Genomic_DNA"/>
</dbReference>
<dbReference type="InterPro" id="IPR027417">
    <property type="entry name" value="P-loop_NTPase"/>
</dbReference>
<dbReference type="SUPFAM" id="SSF52540">
    <property type="entry name" value="P-loop containing nucleoside triphosphate hydrolases"/>
    <property type="match status" value="1"/>
</dbReference>
<dbReference type="InterPro" id="IPR003439">
    <property type="entry name" value="ABC_transporter-like_ATP-bd"/>
</dbReference>
<dbReference type="Pfam" id="PF00005">
    <property type="entry name" value="ABC_tran"/>
    <property type="match status" value="1"/>
</dbReference>
<dbReference type="Proteomes" id="UP000243499">
    <property type="component" value="Chromosome 5"/>
</dbReference>
<accession>A0A2T8ILM7</accession>
<dbReference type="GO" id="GO:0005524">
    <property type="term" value="F:ATP binding"/>
    <property type="evidence" value="ECO:0007669"/>
    <property type="project" value="InterPro"/>
</dbReference>
<dbReference type="Gene3D" id="3.40.50.300">
    <property type="entry name" value="P-loop containing nucleotide triphosphate hydrolases"/>
    <property type="match status" value="1"/>
</dbReference>
<reference evidence="3" key="1">
    <citation type="submission" date="2018-04" db="EMBL/GenBank/DDBJ databases">
        <title>WGS assembly of Panicum hallii.</title>
        <authorList>
            <person name="Lovell J."/>
            <person name="Jenkins J."/>
            <person name="Lowry D."/>
            <person name="Mamidi S."/>
            <person name="Sreedasyam A."/>
            <person name="Weng X."/>
            <person name="Barry K."/>
            <person name="Bonette J."/>
            <person name="Campitelli B."/>
            <person name="Daum C."/>
            <person name="Gordon S."/>
            <person name="Gould B."/>
            <person name="Lipzen A."/>
            <person name="Macqueen A."/>
            <person name="Palacio-Mejia J."/>
            <person name="Plott C."/>
            <person name="Shakirov E."/>
            <person name="Shu S."/>
            <person name="Yoshinaga Y."/>
            <person name="Zane M."/>
            <person name="Rokhsar D."/>
            <person name="Grimwood J."/>
            <person name="Schmutz J."/>
            <person name="Juenger T."/>
        </authorList>
    </citation>
    <scope>NUCLEOTIDE SEQUENCE [LARGE SCALE GENOMIC DNA]</scope>
    <source>
        <strain evidence="3">FIL2</strain>
    </source>
</reference>
<dbReference type="AlphaFoldDB" id="A0A2T8ILM7"/>
<feature type="domain" description="ABC transporter" evidence="2">
    <location>
        <begin position="2"/>
        <end position="82"/>
    </location>
</feature>
<evidence type="ECO:0000313" key="3">
    <source>
        <dbReference type="EMBL" id="PVH38526.1"/>
    </source>
</evidence>
<proteinExistence type="predicted"/>
<dbReference type="Gramene" id="PVH38526">
    <property type="protein sequence ID" value="PVH38526"/>
    <property type="gene ID" value="PAHAL_5G278400"/>
</dbReference>
<protein>
    <recommendedName>
        <fullName evidence="2">ABC transporter domain-containing protein</fullName>
    </recommendedName>
</protein>
<evidence type="ECO:0000259" key="2">
    <source>
        <dbReference type="Pfam" id="PF00005"/>
    </source>
</evidence>
<dbReference type="PANTHER" id="PTHR48040">
    <property type="entry name" value="PLEIOTROPIC DRUG RESISTANCE PROTEIN 1-LIKE ISOFORM X1"/>
    <property type="match status" value="1"/>
</dbReference>
<dbReference type="GO" id="GO:0016887">
    <property type="term" value="F:ATP hydrolysis activity"/>
    <property type="evidence" value="ECO:0007669"/>
    <property type="project" value="InterPro"/>
</dbReference>
<name>A0A2T8ILM7_9POAL</name>
<evidence type="ECO:0000256" key="1">
    <source>
        <dbReference type="ARBA" id="ARBA00037747"/>
    </source>
</evidence>
<organism evidence="3">
    <name type="scientific">Panicum hallii</name>
    <dbReference type="NCBI Taxonomy" id="206008"/>
    <lineage>
        <taxon>Eukaryota</taxon>
        <taxon>Viridiplantae</taxon>
        <taxon>Streptophyta</taxon>
        <taxon>Embryophyta</taxon>
        <taxon>Tracheophyta</taxon>
        <taxon>Spermatophyta</taxon>
        <taxon>Magnoliopsida</taxon>
        <taxon>Liliopsida</taxon>
        <taxon>Poales</taxon>
        <taxon>Poaceae</taxon>
        <taxon>PACMAD clade</taxon>
        <taxon>Panicoideae</taxon>
        <taxon>Panicodae</taxon>
        <taxon>Paniceae</taxon>
        <taxon>Panicinae</taxon>
        <taxon>Panicum</taxon>
        <taxon>Panicum sect. Panicum</taxon>
    </lineage>
</organism>
<gene>
    <name evidence="3" type="ORF">PAHAL_5G278400</name>
</gene>
<dbReference type="PANTHER" id="PTHR48040:SF35">
    <property type="entry name" value="ABC TRANSPORTER G FAMILY MEMBER 39-LIKE"/>
    <property type="match status" value="1"/>
</dbReference>
<comment type="function">
    <text evidence="1">May be a general defense protein.</text>
</comment>